<evidence type="ECO:0000313" key="6">
    <source>
        <dbReference type="EMBL" id="CUN96436.1"/>
    </source>
</evidence>
<dbReference type="Proteomes" id="UP000095413">
    <property type="component" value="Unassembled WGS sequence"/>
</dbReference>
<evidence type="ECO:0000256" key="2">
    <source>
        <dbReference type="ARBA" id="ARBA00007639"/>
    </source>
</evidence>
<protein>
    <submittedName>
        <fullName evidence="6">ABC-type sugar transport system, periplasmic component</fullName>
    </submittedName>
</protein>
<evidence type="ECO:0000256" key="1">
    <source>
        <dbReference type="ARBA" id="ARBA00004196"/>
    </source>
</evidence>
<evidence type="ECO:0000313" key="8">
    <source>
        <dbReference type="Proteomes" id="UP000095409"/>
    </source>
</evidence>
<dbReference type="PANTHER" id="PTHR46847">
    <property type="entry name" value="D-ALLOSE-BINDING PERIPLASMIC PROTEIN-RELATED"/>
    <property type="match status" value="1"/>
</dbReference>
<feature type="transmembrane region" description="Helical" evidence="4">
    <location>
        <begin position="7"/>
        <end position="29"/>
    </location>
</feature>
<organism evidence="6 8">
    <name type="scientific">Blautia obeum</name>
    <dbReference type="NCBI Taxonomy" id="40520"/>
    <lineage>
        <taxon>Bacteria</taxon>
        <taxon>Bacillati</taxon>
        <taxon>Bacillota</taxon>
        <taxon>Clostridia</taxon>
        <taxon>Lachnospirales</taxon>
        <taxon>Lachnospiraceae</taxon>
        <taxon>Blautia</taxon>
    </lineage>
</organism>
<dbReference type="EMBL" id="CYZD01000004">
    <property type="protein sequence ID" value="CUN96436.1"/>
    <property type="molecule type" value="Genomic_DNA"/>
</dbReference>
<name>A0A174B9L2_9FIRM</name>
<dbReference type="InterPro" id="IPR028082">
    <property type="entry name" value="Peripla_BP_I"/>
</dbReference>
<dbReference type="AlphaFoldDB" id="A0A174B9L2"/>
<evidence type="ECO:0000259" key="5">
    <source>
        <dbReference type="Pfam" id="PF13407"/>
    </source>
</evidence>
<reference evidence="8 9" key="1">
    <citation type="submission" date="2015-09" db="EMBL/GenBank/DDBJ databases">
        <authorList>
            <consortium name="Pathogen Informatics"/>
        </authorList>
    </citation>
    <scope>NUCLEOTIDE SEQUENCE [LARGE SCALE GENOMIC DNA]</scope>
    <source>
        <strain evidence="6 8">2789STDY5608837</strain>
        <strain evidence="7 9">2789STDY5834921</strain>
    </source>
</reference>
<dbReference type="InterPro" id="IPR025997">
    <property type="entry name" value="SBP_2_dom"/>
</dbReference>
<comment type="subcellular location">
    <subcellularLocation>
        <location evidence="1">Cell envelope</location>
    </subcellularLocation>
</comment>
<dbReference type="Pfam" id="PF13407">
    <property type="entry name" value="Peripla_BP_4"/>
    <property type="match status" value="1"/>
</dbReference>
<dbReference type="Gene3D" id="3.40.50.2300">
    <property type="match status" value="2"/>
</dbReference>
<comment type="similarity">
    <text evidence="2">Belongs to the bacterial solute-binding protein 2 family.</text>
</comment>
<dbReference type="GO" id="GO:0030246">
    <property type="term" value="F:carbohydrate binding"/>
    <property type="evidence" value="ECO:0007669"/>
    <property type="project" value="UniProtKB-ARBA"/>
</dbReference>
<dbReference type="EMBL" id="CZBA01000002">
    <property type="protein sequence ID" value="CUP16049.1"/>
    <property type="molecule type" value="Genomic_DNA"/>
</dbReference>
<keyword evidence="6" id="KW-0813">Transport</keyword>
<evidence type="ECO:0000256" key="4">
    <source>
        <dbReference type="SAM" id="Phobius"/>
    </source>
</evidence>
<accession>A0A174B9L2</accession>
<keyword evidence="4" id="KW-0812">Transmembrane</keyword>
<dbReference type="SUPFAM" id="SSF53822">
    <property type="entry name" value="Periplasmic binding protein-like I"/>
    <property type="match status" value="1"/>
</dbReference>
<evidence type="ECO:0000313" key="9">
    <source>
        <dbReference type="Proteomes" id="UP000095413"/>
    </source>
</evidence>
<sequence length="340" mass="38154">MKAMKKFTLTVFCILAGCIFFLSGIWIYFQKSLDRVELGEGEHAASYQRHYLMISNDKDTGMWQSVYESASKEAEEKDAYVELLSPEQMNGYSQADCLKIGIASQVDGIILEADGSKEEQHLINEALKEKIPVVTVMTDDTATGRISFVGLNSYQTGSAYTEQISGMLKAQGTTSVMFLSTSSSKTQETNLVYSQVKKELEAQKKTGQSVDLTEYCVDSSADFDTEEFVRDMFVNDENLPDVLVCMDEVVTECVYQALIDYNQVGNVKVIGFYYSDVILDAIDKEIISSAIALDMDEIGRYSVNALDEYLSLGHSNNYYSVNQHVITKENTKDYRTEDEK</sequence>
<feature type="domain" description="Periplasmic binding protein" evidence="5">
    <location>
        <begin position="54"/>
        <end position="311"/>
    </location>
</feature>
<dbReference type="PROSITE" id="PS51257">
    <property type="entry name" value="PROKAR_LIPOPROTEIN"/>
    <property type="match status" value="1"/>
</dbReference>
<keyword evidence="4" id="KW-1133">Transmembrane helix</keyword>
<dbReference type="PANTHER" id="PTHR46847:SF1">
    <property type="entry name" value="D-ALLOSE-BINDING PERIPLASMIC PROTEIN-RELATED"/>
    <property type="match status" value="1"/>
</dbReference>
<gene>
    <name evidence="6" type="ORF">ERS852394_01238</name>
    <name evidence="7" type="ORF">ERS852533_00494</name>
</gene>
<keyword evidence="6" id="KW-0762">Sugar transport</keyword>
<proteinExistence type="inferred from homology"/>
<evidence type="ECO:0000256" key="3">
    <source>
        <dbReference type="ARBA" id="ARBA00022729"/>
    </source>
</evidence>
<dbReference type="Proteomes" id="UP000095409">
    <property type="component" value="Unassembled WGS sequence"/>
</dbReference>
<evidence type="ECO:0000313" key="7">
    <source>
        <dbReference type="EMBL" id="CUP16049.1"/>
    </source>
</evidence>
<keyword evidence="4" id="KW-0472">Membrane</keyword>
<dbReference type="GO" id="GO:0030313">
    <property type="term" value="C:cell envelope"/>
    <property type="evidence" value="ECO:0007669"/>
    <property type="project" value="UniProtKB-SubCell"/>
</dbReference>
<keyword evidence="3" id="KW-0732">Signal</keyword>